<evidence type="ECO:0000313" key="2">
    <source>
        <dbReference type="Proteomes" id="UP001189624"/>
    </source>
</evidence>
<dbReference type="Proteomes" id="UP001189624">
    <property type="component" value="Chromosome 4"/>
</dbReference>
<reference evidence="1" key="1">
    <citation type="submission" date="2023-10" db="EMBL/GenBank/DDBJ databases">
        <authorList>
            <person name="Domelevo Entfellner J.-B."/>
        </authorList>
    </citation>
    <scope>NUCLEOTIDE SEQUENCE</scope>
</reference>
<dbReference type="Gramene" id="rna-AYBTSS11_LOCUS14084">
    <property type="protein sequence ID" value="CAJ1950115.1"/>
    <property type="gene ID" value="gene-AYBTSS11_LOCUS14084"/>
</dbReference>
<evidence type="ECO:0000313" key="1">
    <source>
        <dbReference type="EMBL" id="CAJ1950115.1"/>
    </source>
</evidence>
<accession>A0AA86SB78</accession>
<proteinExistence type="predicted"/>
<sequence>MAAEKVETPGAKKISVEKQKNKKMLMNDRAMALMVDYREKQDKQKKEQKLHAKKNIMKVDGSNKKKSGSGFQVGKRKVKVKMTALAKAKAAQAMELDN</sequence>
<dbReference type="PANTHER" id="PTHR36745:SF1">
    <property type="entry name" value="OS02G0824400 PROTEIN"/>
    <property type="match status" value="1"/>
</dbReference>
<organism evidence="1 2">
    <name type="scientific">Sphenostylis stenocarpa</name>
    <dbReference type="NCBI Taxonomy" id="92480"/>
    <lineage>
        <taxon>Eukaryota</taxon>
        <taxon>Viridiplantae</taxon>
        <taxon>Streptophyta</taxon>
        <taxon>Embryophyta</taxon>
        <taxon>Tracheophyta</taxon>
        <taxon>Spermatophyta</taxon>
        <taxon>Magnoliopsida</taxon>
        <taxon>eudicotyledons</taxon>
        <taxon>Gunneridae</taxon>
        <taxon>Pentapetalae</taxon>
        <taxon>rosids</taxon>
        <taxon>fabids</taxon>
        <taxon>Fabales</taxon>
        <taxon>Fabaceae</taxon>
        <taxon>Papilionoideae</taxon>
        <taxon>50 kb inversion clade</taxon>
        <taxon>NPAAA clade</taxon>
        <taxon>indigoferoid/millettioid clade</taxon>
        <taxon>Phaseoleae</taxon>
        <taxon>Sphenostylis</taxon>
    </lineage>
</organism>
<keyword evidence="2" id="KW-1185">Reference proteome</keyword>
<protein>
    <submittedName>
        <fullName evidence="1">Uncharacterized protein</fullName>
    </submittedName>
</protein>
<dbReference type="AlphaFoldDB" id="A0AA86SB78"/>
<name>A0AA86SB78_9FABA</name>
<gene>
    <name evidence="1" type="ORF">AYBTSS11_LOCUS14084</name>
</gene>
<dbReference type="EMBL" id="OY731401">
    <property type="protein sequence ID" value="CAJ1950115.1"/>
    <property type="molecule type" value="Genomic_DNA"/>
</dbReference>
<dbReference type="PANTHER" id="PTHR36745">
    <property type="entry name" value="OS02G0824400 PROTEIN"/>
    <property type="match status" value="1"/>
</dbReference>